<keyword evidence="1" id="KW-1133">Transmembrane helix</keyword>
<evidence type="ECO:0000313" key="2">
    <source>
        <dbReference type="EMBL" id="CAF4435345.1"/>
    </source>
</evidence>
<comment type="caution">
    <text evidence="2">The sequence shown here is derived from an EMBL/GenBank/DDBJ whole genome shotgun (WGS) entry which is preliminary data.</text>
</comment>
<dbReference type="Proteomes" id="UP000663844">
    <property type="component" value="Unassembled WGS sequence"/>
</dbReference>
<organism evidence="2 3">
    <name type="scientific">Adineta steineri</name>
    <dbReference type="NCBI Taxonomy" id="433720"/>
    <lineage>
        <taxon>Eukaryota</taxon>
        <taxon>Metazoa</taxon>
        <taxon>Spiralia</taxon>
        <taxon>Gnathifera</taxon>
        <taxon>Rotifera</taxon>
        <taxon>Eurotatoria</taxon>
        <taxon>Bdelloidea</taxon>
        <taxon>Adinetida</taxon>
        <taxon>Adinetidae</taxon>
        <taxon>Adineta</taxon>
    </lineage>
</organism>
<accession>A0A820R9W4</accession>
<keyword evidence="1" id="KW-0472">Membrane</keyword>
<feature type="transmembrane region" description="Helical" evidence="1">
    <location>
        <begin position="14"/>
        <end position="34"/>
    </location>
</feature>
<evidence type="ECO:0000256" key="1">
    <source>
        <dbReference type="SAM" id="Phobius"/>
    </source>
</evidence>
<gene>
    <name evidence="2" type="ORF">OXD698_LOCUS53489</name>
</gene>
<protein>
    <submittedName>
        <fullName evidence="2">Uncharacterized protein</fullName>
    </submittedName>
</protein>
<dbReference type="EMBL" id="CAJOAZ010030748">
    <property type="protein sequence ID" value="CAF4435345.1"/>
    <property type="molecule type" value="Genomic_DNA"/>
</dbReference>
<name>A0A820R9W4_9BILA</name>
<sequence>KEEGTVKWSVYVSYLRAGIGVCIGILLVVVVFSAQQATSIYVDWWLAEWSNDEGHRHHVYTNCTNVTDEKTNKIRLMNETEWNVHRHNRFYTFC</sequence>
<dbReference type="AlphaFoldDB" id="A0A820R9W4"/>
<feature type="non-terminal residue" evidence="2">
    <location>
        <position position="94"/>
    </location>
</feature>
<feature type="non-terminal residue" evidence="2">
    <location>
        <position position="1"/>
    </location>
</feature>
<proteinExistence type="predicted"/>
<keyword evidence="1" id="KW-0812">Transmembrane</keyword>
<evidence type="ECO:0000313" key="3">
    <source>
        <dbReference type="Proteomes" id="UP000663844"/>
    </source>
</evidence>
<reference evidence="2" key="1">
    <citation type="submission" date="2021-02" db="EMBL/GenBank/DDBJ databases">
        <authorList>
            <person name="Nowell W R."/>
        </authorList>
    </citation>
    <scope>NUCLEOTIDE SEQUENCE</scope>
</reference>